<dbReference type="Pfam" id="PF04965">
    <property type="entry name" value="GPW_gp25"/>
    <property type="match status" value="1"/>
</dbReference>
<protein>
    <submittedName>
        <fullName evidence="2">Type VI secretion system baseplate subunit TssE</fullName>
    </submittedName>
</protein>
<sequence length="191" mass="21260">MTELTARDRLQPSLLDRLTDFEPDVRHEPRERRVLSQRALRDSVQRDIGWLLNASGLDGVQEVAAYPHVATSVLNYGLPDLAGRHVAGLTTAALERRIRDALWAFEPRLIRETVRVAALEDMQGARHEHVLRFEIEADMWSQPYPERLYLRTELDLEAGEVRILDSAAAVPASVPAPAPASGAAVRTGQPS</sequence>
<evidence type="ECO:0000313" key="2">
    <source>
        <dbReference type="EMBL" id="KAA1000978.1"/>
    </source>
</evidence>
<keyword evidence="3" id="KW-1185">Reference proteome</keyword>
<dbReference type="InterPro" id="IPR007048">
    <property type="entry name" value="IraD/Gp25-like"/>
</dbReference>
<accession>A0A5B0GEE0</accession>
<reference evidence="2 3" key="1">
    <citation type="submission" date="2019-08" db="EMBL/GenBank/DDBJ databases">
        <title>Paraburkholderia sp. DCY113.</title>
        <authorList>
            <person name="Kang J."/>
        </authorList>
    </citation>
    <scope>NUCLEOTIDE SEQUENCE [LARGE SCALE GENOMIC DNA]</scope>
    <source>
        <strain evidence="2 3">DCY113</strain>
    </source>
</reference>
<feature type="domain" description="IraD/Gp25-like" evidence="1">
    <location>
        <begin position="39"/>
        <end position="143"/>
    </location>
</feature>
<evidence type="ECO:0000313" key="3">
    <source>
        <dbReference type="Proteomes" id="UP000325273"/>
    </source>
</evidence>
<comment type="caution">
    <text evidence="2">The sequence shown here is derived from an EMBL/GenBank/DDBJ whole genome shotgun (WGS) entry which is preliminary data.</text>
</comment>
<dbReference type="PANTHER" id="PTHR38595:SF1">
    <property type="entry name" value="TYPE VI SECRETION SYSTEM COMPONENT TSSE1"/>
    <property type="match status" value="1"/>
</dbReference>
<dbReference type="InterPro" id="IPR017737">
    <property type="entry name" value="TssE1-like"/>
</dbReference>
<evidence type="ECO:0000259" key="1">
    <source>
        <dbReference type="Pfam" id="PF04965"/>
    </source>
</evidence>
<gene>
    <name evidence="2" type="primary">tssE</name>
    <name evidence="2" type="ORF">FVF58_39470</name>
</gene>
<dbReference type="InterPro" id="IPR053176">
    <property type="entry name" value="T6SS_TssE1-like"/>
</dbReference>
<name>A0A5B0GEE0_9BURK</name>
<proteinExistence type="predicted"/>
<dbReference type="Proteomes" id="UP000325273">
    <property type="component" value="Unassembled WGS sequence"/>
</dbReference>
<dbReference type="PANTHER" id="PTHR38595">
    <property type="entry name" value="CYTOPLASMIC PROTEIN-RELATED"/>
    <property type="match status" value="1"/>
</dbReference>
<dbReference type="EMBL" id="VTUZ01000042">
    <property type="protein sequence ID" value="KAA1000978.1"/>
    <property type="molecule type" value="Genomic_DNA"/>
</dbReference>
<organism evidence="2 3">
    <name type="scientific">Paraburkholderia panacisoli</name>
    <dbReference type="NCBI Taxonomy" id="2603818"/>
    <lineage>
        <taxon>Bacteria</taxon>
        <taxon>Pseudomonadati</taxon>
        <taxon>Pseudomonadota</taxon>
        <taxon>Betaproteobacteria</taxon>
        <taxon>Burkholderiales</taxon>
        <taxon>Burkholderiaceae</taxon>
        <taxon>Paraburkholderia</taxon>
    </lineage>
</organism>
<dbReference type="SUPFAM" id="SSF160719">
    <property type="entry name" value="gpW/gp25-like"/>
    <property type="match status" value="1"/>
</dbReference>
<dbReference type="NCBIfam" id="TIGR03357">
    <property type="entry name" value="VI_zyme"/>
    <property type="match status" value="1"/>
</dbReference>
<dbReference type="RefSeq" id="WP_149675079.1">
    <property type="nucleotide sequence ID" value="NZ_VTUZ01000042.1"/>
</dbReference>
<dbReference type="AlphaFoldDB" id="A0A5B0GEE0"/>